<name>A0A6L2KV00_TANCI</name>
<organism evidence="2">
    <name type="scientific">Tanacetum cinerariifolium</name>
    <name type="common">Dalmatian daisy</name>
    <name type="synonym">Chrysanthemum cinerariifolium</name>
    <dbReference type="NCBI Taxonomy" id="118510"/>
    <lineage>
        <taxon>Eukaryota</taxon>
        <taxon>Viridiplantae</taxon>
        <taxon>Streptophyta</taxon>
        <taxon>Embryophyta</taxon>
        <taxon>Tracheophyta</taxon>
        <taxon>Spermatophyta</taxon>
        <taxon>Magnoliopsida</taxon>
        <taxon>eudicotyledons</taxon>
        <taxon>Gunneridae</taxon>
        <taxon>Pentapetalae</taxon>
        <taxon>asterids</taxon>
        <taxon>campanulids</taxon>
        <taxon>Asterales</taxon>
        <taxon>Asteraceae</taxon>
        <taxon>Asteroideae</taxon>
        <taxon>Anthemideae</taxon>
        <taxon>Anthemidinae</taxon>
        <taxon>Tanacetum</taxon>
    </lineage>
</organism>
<protein>
    <submittedName>
        <fullName evidence="2">Uncharacterized protein</fullName>
    </submittedName>
</protein>
<gene>
    <name evidence="2" type="ORF">Tci_024380</name>
</gene>
<feature type="compositionally biased region" description="Polar residues" evidence="1">
    <location>
        <begin position="346"/>
        <end position="358"/>
    </location>
</feature>
<feature type="region of interest" description="Disordered" evidence="1">
    <location>
        <begin position="181"/>
        <end position="204"/>
    </location>
</feature>
<evidence type="ECO:0000256" key="1">
    <source>
        <dbReference type="SAM" id="MobiDB-lite"/>
    </source>
</evidence>
<sequence>MRPRPSLSKLKGSSLRGLIRISAMLSSKEIFSMDIFPFWTLSRRKWCWISICLVRECRTGFFTLVNDTYSDSVVDMVRAVCFLENYDARQHPMDVKTTLVLSYDELKSRRVSERAFMSLFGQDNETFTSTMFLNLDQLQRQLDIDEFKEDKSMATFWLIDNQIKVTQFRETLLQHMGNVKKSVTERSHHQRQYERRVNNKQMQTQESKIYSDNALDVVSSQALDADLVVMESNRAESGINDTSSNSGNFITYVVDANIRPVNDQVPFVEVQLTAQHNVLANDITPHYVPKVREFVFVKPYHVIASGSSRNSSNESYGSNDMAHKYYLKVVKKKTQDKNMSLKPSVRHTTSLQNTTNGSKPKPRSKNQTSRSFPIPKSSCGMSNGVPLVAHSRNLSSFSDSKHFICSTCQKCVFNANHDDCITKFLKKVNSRAKVQSSNTRNINKLIEPKSHTQKPDRQIAIGQRFSLNKSSVVREKPNTPRSCLRWIPMGRIFKTVGLRWIPTGNMFTDSTTKVDSEPSNAGSHSSTTIDQDVPSASTSLTTQEIQSQVTHQGAKEQIHGHQNAQFDNAPLLHTLSSYPSSKETTLQGFIPSNLHHLNQSFDTLTKLTMNHPLENVICDHSRSVLTRSQLQGHIFGLYTSSLLNTACKKALNLLKKGLSIRGEAVEASKRKRSLLDHKIQLLSKGSSEGSGIIPEVAVCSSLQSLKPKCTIESRAKRSSNRTLFHYACFVIHYENEDGNPARANIKQALGR</sequence>
<dbReference type="AlphaFoldDB" id="A0A6L2KV00"/>
<reference evidence="2" key="1">
    <citation type="journal article" date="2019" name="Sci. Rep.">
        <title>Draft genome of Tanacetum cinerariifolium, the natural source of mosquito coil.</title>
        <authorList>
            <person name="Yamashiro T."/>
            <person name="Shiraishi A."/>
            <person name="Satake H."/>
            <person name="Nakayama K."/>
        </authorList>
    </citation>
    <scope>NUCLEOTIDE SEQUENCE</scope>
</reference>
<accession>A0A6L2KV00</accession>
<feature type="region of interest" description="Disordered" evidence="1">
    <location>
        <begin position="335"/>
        <end position="378"/>
    </location>
</feature>
<dbReference type="EMBL" id="BKCJ010003010">
    <property type="protein sequence ID" value="GEU52402.1"/>
    <property type="molecule type" value="Genomic_DNA"/>
</dbReference>
<feature type="compositionally biased region" description="Basic and acidic residues" evidence="1">
    <location>
        <begin position="182"/>
        <end position="197"/>
    </location>
</feature>
<comment type="caution">
    <text evidence="2">The sequence shown here is derived from an EMBL/GenBank/DDBJ whole genome shotgun (WGS) entry which is preliminary data.</text>
</comment>
<feature type="region of interest" description="Disordered" evidence="1">
    <location>
        <begin position="509"/>
        <end position="560"/>
    </location>
</feature>
<proteinExistence type="predicted"/>
<feature type="compositionally biased region" description="Polar residues" evidence="1">
    <location>
        <begin position="509"/>
        <end position="551"/>
    </location>
</feature>
<evidence type="ECO:0000313" key="2">
    <source>
        <dbReference type="EMBL" id="GEU52402.1"/>
    </source>
</evidence>